<evidence type="ECO:0000313" key="1">
    <source>
        <dbReference type="EnsemblMetazoa" id="SMAR008089-PA"/>
    </source>
</evidence>
<reference evidence="2" key="1">
    <citation type="submission" date="2011-05" db="EMBL/GenBank/DDBJ databases">
        <authorList>
            <person name="Richards S.R."/>
            <person name="Qu J."/>
            <person name="Jiang H."/>
            <person name="Jhangiani S.N."/>
            <person name="Agravi P."/>
            <person name="Goodspeed R."/>
            <person name="Gross S."/>
            <person name="Mandapat C."/>
            <person name="Jackson L."/>
            <person name="Mathew T."/>
            <person name="Pu L."/>
            <person name="Thornton R."/>
            <person name="Saada N."/>
            <person name="Wilczek-Boney K.B."/>
            <person name="Lee S."/>
            <person name="Kovar C."/>
            <person name="Wu Y."/>
            <person name="Scherer S.E."/>
            <person name="Worley K.C."/>
            <person name="Muzny D.M."/>
            <person name="Gibbs R."/>
        </authorList>
    </citation>
    <scope>NUCLEOTIDE SEQUENCE</scope>
    <source>
        <strain evidence="2">Brora</strain>
    </source>
</reference>
<dbReference type="EnsemblMetazoa" id="SMAR008089-RA">
    <property type="protein sequence ID" value="SMAR008089-PA"/>
    <property type="gene ID" value="SMAR008089"/>
</dbReference>
<dbReference type="AlphaFoldDB" id="T1J3C5"/>
<protein>
    <submittedName>
        <fullName evidence="1">Uncharacterized protein</fullName>
    </submittedName>
</protein>
<dbReference type="Proteomes" id="UP000014500">
    <property type="component" value="Unassembled WGS sequence"/>
</dbReference>
<organism evidence="1 2">
    <name type="scientific">Strigamia maritima</name>
    <name type="common">European centipede</name>
    <name type="synonym">Geophilus maritimus</name>
    <dbReference type="NCBI Taxonomy" id="126957"/>
    <lineage>
        <taxon>Eukaryota</taxon>
        <taxon>Metazoa</taxon>
        <taxon>Ecdysozoa</taxon>
        <taxon>Arthropoda</taxon>
        <taxon>Myriapoda</taxon>
        <taxon>Chilopoda</taxon>
        <taxon>Pleurostigmophora</taxon>
        <taxon>Geophilomorpha</taxon>
        <taxon>Linotaeniidae</taxon>
        <taxon>Strigamia</taxon>
    </lineage>
</organism>
<dbReference type="EMBL" id="JH431822">
    <property type="status" value="NOT_ANNOTATED_CDS"/>
    <property type="molecule type" value="Genomic_DNA"/>
</dbReference>
<evidence type="ECO:0000313" key="2">
    <source>
        <dbReference type="Proteomes" id="UP000014500"/>
    </source>
</evidence>
<accession>T1J3C5</accession>
<dbReference type="HOGENOM" id="CLU_2888588_0_0_1"/>
<reference evidence="1" key="2">
    <citation type="submission" date="2015-02" db="UniProtKB">
        <authorList>
            <consortium name="EnsemblMetazoa"/>
        </authorList>
    </citation>
    <scope>IDENTIFICATION</scope>
</reference>
<keyword evidence="2" id="KW-1185">Reference proteome</keyword>
<name>T1J3C5_STRMM</name>
<sequence>MKLLQTYSATNRLLQKLHTIFIRAVRVNGTFVGLTLCRTYRYADVCRRQVLDYEELITALTDR</sequence>
<proteinExistence type="predicted"/>